<dbReference type="CDD" id="cd04301">
    <property type="entry name" value="NAT_SF"/>
    <property type="match status" value="1"/>
</dbReference>
<dbReference type="SUPFAM" id="SSF55729">
    <property type="entry name" value="Acyl-CoA N-acyltransferases (Nat)"/>
    <property type="match status" value="1"/>
</dbReference>
<keyword evidence="3" id="KW-0808">Transferase</keyword>
<dbReference type="Gene3D" id="3.40.630.30">
    <property type="match status" value="1"/>
</dbReference>
<proteinExistence type="predicted"/>
<accession>A0A0E2UCT8</accession>
<feature type="domain" description="N-acetyltransferase" evidence="1">
    <location>
        <begin position="3"/>
        <end position="171"/>
    </location>
</feature>
<dbReference type="eggNOG" id="COG1247">
    <property type="taxonomic scope" value="Bacteria"/>
</dbReference>
<dbReference type="PANTHER" id="PTHR43072:SF8">
    <property type="entry name" value="ACYLTRANSFERASE FABY-RELATED"/>
    <property type="match status" value="1"/>
</dbReference>
<dbReference type="OrthoDB" id="9798006at2"/>
<dbReference type="InterPro" id="IPR016181">
    <property type="entry name" value="Acyl_CoA_acyltransferase"/>
</dbReference>
<dbReference type="EMBL" id="NSGR01000008">
    <property type="protein sequence ID" value="PCH12828.1"/>
    <property type="molecule type" value="Genomic_DNA"/>
</dbReference>
<evidence type="ECO:0000259" key="1">
    <source>
        <dbReference type="PROSITE" id="PS51186"/>
    </source>
</evidence>
<dbReference type="Pfam" id="PF13420">
    <property type="entry name" value="Acetyltransf_4"/>
    <property type="match status" value="1"/>
</dbReference>
<dbReference type="AlphaFoldDB" id="A0A0E2UCT8"/>
<evidence type="ECO:0000313" key="4">
    <source>
        <dbReference type="Proteomes" id="UP000217465"/>
    </source>
</evidence>
<dbReference type="InterPro" id="IPR000182">
    <property type="entry name" value="GNAT_dom"/>
</dbReference>
<evidence type="ECO:0000313" key="3">
    <source>
        <dbReference type="EMBL" id="PCH12828.1"/>
    </source>
</evidence>
<dbReference type="STRING" id="936154.STP_1220"/>
<gene>
    <name evidence="3" type="primary">pat</name>
    <name evidence="3" type="ORF">A9Y57_01548</name>
    <name evidence="2" type="ORF">P7G31_11330</name>
</gene>
<name>A0A0E2UCT8_9STRE</name>
<reference evidence="2" key="2">
    <citation type="submission" date="2023-03" db="EMBL/GenBank/DDBJ databases">
        <authorList>
            <person name="Shen W."/>
            <person name="Cai J."/>
        </authorList>
    </citation>
    <scope>NUCLEOTIDE SEQUENCE</scope>
    <source>
        <strain evidence="2">P82-2</strain>
    </source>
</reference>
<reference evidence="3 4" key="1">
    <citation type="submission" date="2016-06" db="EMBL/GenBank/DDBJ databases">
        <authorList>
            <person name="Haines A.N."/>
            <person name="Council K.R."/>
        </authorList>
    </citation>
    <scope>NUCLEOTIDE SEQUENCE [LARGE SCALE GENOMIC DNA]</scope>
    <source>
        <strain evidence="3 4">SP158-29</strain>
    </source>
</reference>
<sequence>MTVLIRQVRLEDAKALLAIYQPYVEETAISFEYELPSLVEFTKRIKAIQSAYPYLVLEKDGVLIGYAYASAFHERQAYAWSVEVTIYLDQSARGHGLGQILYQELECLLEQMGFLNLNACIAWTKEASPFLNNRSQAFHQKLGYKIVGHFNNAGFKFNSWFDMIWMEKLIGQHTSQPPKIISFSELLASKNLVEPWQVLLTESENN</sequence>
<organism evidence="3 4">
    <name type="scientific">Streptococcus parauberis</name>
    <dbReference type="NCBI Taxonomy" id="1348"/>
    <lineage>
        <taxon>Bacteria</taxon>
        <taxon>Bacillati</taxon>
        <taxon>Bacillota</taxon>
        <taxon>Bacilli</taxon>
        <taxon>Lactobacillales</taxon>
        <taxon>Streptococcaceae</taxon>
        <taxon>Streptococcus</taxon>
    </lineage>
</organism>
<evidence type="ECO:0000313" key="2">
    <source>
        <dbReference type="EMBL" id="MDT2732791.1"/>
    </source>
</evidence>
<protein>
    <submittedName>
        <fullName evidence="2">GNAT family N-acetyltransferase</fullName>
    </submittedName>
    <submittedName>
        <fullName evidence="3">Phosphinothricin N-acetyltransferase</fullName>
    </submittedName>
</protein>
<dbReference type="PANTHER" id="PTHR43072">
    <property type="entry name" value="N-ACETYLTRANSFERASE"/>
    <property type="match status" value="1"/>
</dbReference>
<dbReference type="RefSeq" id="WP_003107414.1">
    <property type="nucleotide sequence ID" value="NZ_BAWT01000012.1"/>
</dbReference>
<dbReference type="Proteomes" id="UP001180515">
    <property type="component" value="Unassembled WGS sequence"/>
</dbReference>
<dbReference type="OMA" id="RTAYDWT"/>
<dbReference type="GO" id="GO:0016747">
    <property type="term" value="F:acyltransferase activity, transferring groups other than amino-acyl groups"/>
    <property type="evidence" value="ECO:0007669"/>
    <property type="project" value="InterPro"/>
</dbReference>
<dbReference type="PROSITE" id="PS51186">
    <property type="entry name" value="GNAT"/>
    <property type="match status" value="1"/>
</dbReference>
<comment type="caution">
    <text evidence="3">The sequence shown here is derived from an EMBL/GenBank/DDBJ whole genome shotgun (WGS) entry which is preliminary data.</text>
</comment>
<dbReference type="Proteomes" id="UP000217465">
    <property type="component" value="Unassembled WGS sequence"/>
</dbReference>
<dbReference type="EMBL" id="JARQAG010000037">
    <property type="protein sequence ID" value="MDT2732791.1"/>
    <property type="molecule type" value="Genomic_DNA"/>
</dbReference>